<comment type="similarity">
    <text evidence="1">Belongs to the YciI family.</text>
</comment>
<evidence type="ECO:0000259" key="2">
    <source>
        <dbReference type="Pfam" id="PF03795"/>
    </source>
</evidence>
<evidence type="ECO:0000256" key="1">
    <source>
        <dbReference type="ARBA" id="ARBA00007689"/>
    </source>
</evidence>
<sequence>MHFTVYCLDHRGMVERRLENYDAHKAYLQTAPVKTLISGPLTKSDGQTMIGSFFLYEADDIEEIEKFVESDPFNKAGIWDEVDIRPFIKRVDNR</sequence>
<dbReference type="PANTHER" id="PTHR33606:SF3">
    <property type="entry name" value="PROTEIN YCII"/>
    <property type="match status" value="1"/>
</dbReference>
<dbReference type="SUPFAM" id="SSF54909">
    <property type="entry name" value="Dimeric alpha+beta barrel"/>
    <property type="match status" value="1"/>
</dbReference>
<dbReference type="Proteomes" id="UP000055019">
    <property type="component" value="Unassembled WGS sequence"/>
</dbReference>
<dbReference type="InterPro" id="IPR005545">
    <property type="entry name" value="YCII"/>
</dbReference>
<evidence type="ECO:0000313" key="4">
    <source>
        <dbReference type="Proteomes" id="UP000055019"/>
    </source>
</evidence>
<gene>
    <name evidence="3" type="ORF">AWB74_07133</name>
</gene>
<reference evidence="3" key="1">
    <citation type="submission" date="2016-01" db="EMBL/GenBank/DDBJ databases">
        <authorList>
            <person name="Peeters C."/>
        </authorList>
    </citation>
    <scope>NUCLEOTIDE SEQUENCE [LARGE SCALE GENOMIC DNA]</scope>
    <source>
        <strain evidence="3">LMG 29317</strain>
    </source>
</reference>
<protein>
    <submittedName>
        <fullName evidence="3">YciI-like protein</fullName>
    </submittedName>
</protein>
<proteinExistence type="inferred from homology"/>
<dbReference type="AlphaFoldDB" id="A0A158KVL8"/>
<accession>A0A158KVL8</accession>
<dbReference type="PANTHER" id="PTHR33606">
    <property type="entry name" value="PROTEIN YCII"/>
    <property type="match status" value="1"/>
</dbReference>
<organism evidence="3 4">
    <name type="scientific">Caballeronia arvi</name>
    <dbReference type="NCBI Taxonomy" id="1777135"/>
    <lineage>
        <taxon>Bacteria</taxon>
        <taxon>Pseudomonadati</taxon>
        <taxon>Pseudomonadota</taxon>
        <taxon>Betaproteobacteria</taxon>
        <taxon>Burkholderiales</taxon>
        <taxon>Burkholderiaceae</taxon>
        <taxon>Caballeronia</taxon>
    </lineage>
</organism>
<dbReference type="InterPro" id="IPR011008">
    <property type="entry name" value="Dimeric_a/b-barrel"/>
</dbReference>
<dbReference type="InterPro" id="IPR051807">
    <property type="entry name" value="Sec-metab_biosynth-assoc"/>
</dbReference>
<feature type="domain" description="YCII-related" evidence="2">
    <location>
        <begin position="1"/>
        <end position="87"/>
    </location>
</feature>
<comment type="caution">
    <text evidence="3">The sequence shown here is derived from an EMBL/GenBank/DDBJ whole genome shotgun (WGS) entry which is preliminary data.</text>
</comment>
<dbReference type="RefSeq" id="WP_061151319.1">
    <property type="nucleotide sequence ID" value="NZ_FCOM02000056.1"/>
</dbReference>
<dbReference type="Gene3D" id="3.30.70.1060">
    <property type="entry name" value="Dimeric alpha+beta barrel"/>
    <property type="match status" value="1"/>
</dbReference>
<dbReference type="OrthoDB" id="9797014at2"/>
<name>A0A158KVL8_9BURK</name>
<dbReference type="Pfam" id="PF03795">
    <property type="entry name" value="YCII"/>
    <property type="match status" value="1"/>
</dbReference>
<keyword evidence="4" id="KW-1185">Reference proteome</keyword>
<evidence type="ECO:0000313" key="3">
    <source>
        <dbReference type="EMBL" id="SAL84995.1"/>
    </source>
</evidence>
<dbReference type="EMBL" id="FCOM02000056">
    <property type="protein sequence ID" value="SAL84995.1"/>
    <property type="molecule type" value="Genomic_DNA"/>
</dbReference>